<proteinExistence type="predicted"/>
<sequence>MRRESTRKTVVTPSPFDPLVHIDWKTPGSDLLGLLQHYYPDIDVFAGPGFEALLDELSNEMPEVCFEALATVLARHGFDLWNLDAGGDDYRPVVFPADQREAFAQHWREQNAEPGYTPTLIEPPKPVAVERKKPKAKRSKLNWLQEVHDYPGATYVHEYNYRNGWAAITEQDDDQWLCFLIDYNQWPPTEQDMLEQRTDGVDAADLQLIDADAQRNLWKRQVIRGDYSADDRYQYEIRQGDEIATFGPAGVQWPEFEQPCVVVGSEIFERQRIYEPEHLTRIWRITADSSEVIFEYADELTILPVGPGRLLFMQHNGPHCWTWNQESPHQAFVAKPMPAEAYKLRASTAYLGGDEVLLFSEGARQNVEHSGYQETVLLAWRFNFMTGTATKATLDGFGSELRQDTRLLVTQPKQVITLRTFHGQLHVARGHGDWWVWSYRANTFGTHTLAWFWNQGSDEVVKLSSKDIPRIKPDVRYVPGQDRYLAFETEFVARLPGFAQMVEAKGCEILVFE</sequence>
<accession>A0ABM6QV24</accession>
<evidence type="ECO:0000313" key="2">
    <source>
        <dbReference type="EMBL" id="AUO44885.1"/>
    </source>
</evidence>
<dbReference type="Pfam" id="PF20335">
    <property type="entry name" value="DUF6630"/>
    <property type="match status" value="1"/>
</dbReference>
<evidence type="ECO:0000313" key="3">
    <source>
        <dbReference type="Proteomes" id="UP000235315"/>
    </source>
</evidence>
<keyword evidence="3" id="KW-1185">Reference proteome</keyword>
<organism evidence="2 3">
    <name type="scientific">Pseudomonas ogarae (strain DSM 112162 / CECT 30235 / F113)</name>
    <dbReference type="NCBI Taxonomy" id="1114970"/>
    <lineage>
        <taxon>Bacteria</taxon>
        <taxon>Pseudomonadati</taxon>
        <taxon>Pseudomonadota</taxon>
        <taxon>Gammaproteobacteria</taxon>
        <taxon>Pseudomonadales</taxon>
        <taxon>Pseudomonadaceae</taxon>
        <taxon>Pseudomonas</taxon>
    </lineage>
</organism>
<protein>
    <recommendedName>
        <fullName evidence="1">DUF6630 domain-containing protein</fullName>
    </recommendedName>
</protein>
<name>A0ABM6QV24_PSEO1</name>
<reference evidence="2 3" key="1">
    <citation type="submission" date="2018-01" db="EMBL/GenBank/DDBJ databases">
        <title>Tropical forage species Digitaria eriantha prevents oxidative stress under low temperature conditions by the incorporation of polyhydroxybutyrate-producing endophytic bacteria.</title>
        <authorList>
            <person name="Stritzler M."/>
            <person name="Ayub N."/>
        </authorList>
    </citation>
    <scope>NUCLEOTIDE SEQUENCE [LARGE SCALE GENOMIC DNA]</scope>
    <source>
        <strain evidence="2 3">FR1</strain>
    </source>
</reference>
<feature type="domain" description="DUF6630" evidence="1">
    <location>
        <begin position="19"/>
        <end position="105"/>
    </location>
</feature>
<dbReference type="Proteomes" id="UP000235315">
    <property type="component" value="Chromosome"/>
</dbReference>
<gene>
    <name evidence="2" type="ORF">C1C98_05260</name>
</gene>
<dbReference type="InterPro" id="IPR046582">
    <property type="entry name" value="DUF6630"/>
</dbReference>
<evidence type="ECO:0000259" key="1">
    <source>
        <dbReference type="Pfam" id="PF20335"/>
    </source>
</evidence>
<dbReference type="EMBL" id="CP025738">
    <property type="protein sequence ID" value="AUO44885.1"/>
    <property type="molecule type" value="Genomic_DNA"/>
</dbReference>